<organism evidence="2 3">
    <name type="scientific">Pythium oligandrum</name>
    <name type="common">Mycoparasitic fungus</name>
    <dbReference type="NCBI Taxonomy" id="41045"/>
    <lineage>
        <taxon>Eukaryota</taxon>
        <taxon>Sar</taxon>
        <taxon>Stramenopiles</taxon>
        <taxon>Oomycota</taxon>
        <taxon>Peronosporomycetes</taxon>
        <taxon>Pythiales</taxon>
        <taxon>Pythiaceae</taxon>
        <taxon>Pythium</taxon>
    </lineage>
</organism>
<evidence type="ECO:0000313" key="2">
    <source>
        <dbReference type="EMBL" id="TMW60883.1"/>
    </source>
</evidence>
<dbReference type="Pfam" id="PF00856">
    <property type="entry name" value="SET"/>
    <property type="match status" value="1"/>
</dbReference>
<feature type="domain" description="SET" evidence="1">
    <location>
        <begin position="73"/>
        <end position="250"/>
    </location>
</feature>
<dbReference type="InterPro" id="IPR011990">
    <property type="entry name" value="TPR-like_helical_dom_sf"/>
</dbReference>
<dbReference type="EMBL" id="SPLM01000108">
    <property type="protein sequence ID" value="TMW60883.1"/>
    <property type="molecule type" value="Genomic_DNA"/>
</dbReference>
<dbReference type="Gene3D" id="2.170.270.10">
    <property type="entry name" value="SET domain"/>
    <property type="match status" value="1"/>
</dbReference>
<dbReference type="InterPro" id="IPR046341">
    <property type="entry name" value="SET_dom_sf"/>
</dbReference>
<evidence type="ECO:0000259" key="1">
    <source>
        <dbReference type="PROSITE" id="PS50280"/>
    </source>
</evidence>
<sequence length="455" mass="51485">MSATVQAAFGLFDDDSSDDETQQQQEVVPPVVKLVEHLQVTPPPPPTAQNPRPVSASTVLYPSWEDARPEFVGPIQLVDNCEHIGGSRGYVAAEDLEPGTLILVEKVYVPWPKAIDQTDPTFFIATMENILKRDDYKTIVIHLGHLHPQRLSDLPTDLLEAGREKYGSQLEQLRARFPNLDVTHEQMLQNVFGMQCNAFDSGVFLFNAIFNHDCNPNCVKFTPEESDPGVSEVRVAKQIKKGEPLTISYLYPREQSRNRRQRNLREQFGFVCTCELCRRGDSVLPRPPLPPDADTSSGELVVDIEEVEKVVASAEDLLKVGSHGAQVLSIALEALSDALEIVAHDHVVLIRIHKLVADCCDAILRAQPGQDVREYAILFLRSSYELLELQKMYLNNEHIDLARTLNDVSQGIQLLLSLDPKVLLEEFSEWKDFRQASFVENQYRQDYRRIKKLYE</sequence>
<comment type="caution">
    <text evidence="2">The sequence shown here is derived from an EMBL/GenBank/DDBJ whole genome shotgun (WGS) entry which is preliminary data.</text>
</comment>
<proteinExistence type="predicted"/>
<gene>
    <name evidence="2" type="ORF">Poli38472_000925</name>
</gene>
<accession>A0A8K1FJM3</accession>
<reference evidence="2" key="1">
    <citation type="submission" date="2019-03" db="EMBL/GenBank/DDBJ databases">
        <title>Long read genome sequence of the mycoparasitic Pythium oligandrum ATCC 38472 isolated from sugarbeet rhizosphere.</title>
        <authorList>
            <person name="Gaulin E."/>
        </authorList>
    </citation>
    <scope>NUCLEOTIDE SEQUENCE</scope>
    <source>
        <strain evidence="2">ATCC 38472_TT</strain>
    </source>
</reference>
<evidence type="ECO:0000313" key="3">
    <source>
        <dbReference type="Proteomes" id="UP000794436"/>
    </source>
</evidence>
<dbReference type="AlphaFoldDB" id="A0A8K1FJM3"/>
<dbReference type="SUPFAM" id="SSF82199">
    <property type="entry name" value="SET domain"/>
    <property type="match status" value="1"/>
</dbReference>
<dbReference type="OrthoDB" id="1028014at2759"/>
<protein>
    <recommendedName>
        <fullName evidence="1">SET domain-containing protein</fullName>
    </recommendedName>
</protein>
<dbReference type="PANTHER" id="PTHR12197:SF292">
    <property type="entry name" value="SET DOMAIN-CONTAINING PROTEIN"/>
    <property type="match status" value="1"/>
</dbReference>
<dbReference type="Gene3D" id="1.25.40.10">
    <property type="entry name" value="Tetratricopeptide repeat domain"/>
    <property type="match status" value="1"/>
</dbReference>
<dbReference type="PROSITE" id="PS50280">
    <property type="entry name" value="SET"/>
    <property type="match status" value="1"/>
</dbReference>
<dbReference type="InterPro" id="IPR050869">
    <property type="entry name" value="H3K4_H4K5_MeTrfase"/>
</dbReference>
<name>A0A8K1FJM3_PYTOL</name>
<dbReference type="InterPro" id="IPR001214">
    <property type="entry name" value="SET_dom"/>
</dbReference>
<keyword evidence="3" id="KW-1185">Reference proteome</keyword>
<dbReference type="Proteomes" id="UP000794436">
    <property type="component" value="Unassembled WGS sequence"/>
</dbReference>
<dbReference type="PANTHER" id="PTHR12197">
    <property type="entry name" value="HISTONE-LYSINE N-METHYLTRANSFERASE SMYD"/>
    <property type="match status" value="1"/>
</dbReference>